<feature type="domain" description="DUF7768" evidence="1">
    <location>
        <begin position="63"/>
        <end position="159"/>
    </location>
</feature>
<dbReference type="Gene3D" id="3.40.50.10400">
    <property type="entry name" value="Hypothetical protein PA1492"/>
    <property type="match status" value="1"/>
</dbReference>
<evidence type="ECO:0000313" key="2">
    <source>
        <dbReference type="EMBL" id="DAD73041.1"/>
    </source>
</evidence>
<dbReference type="EMBL" id="BK014728">
    <property type="protein sequence ID" value="DAD73041.1"/>
    <property type="molecule type" value="Genomic_DNA"/>
</dbReference>
<sequence>MVKVIYLVLQYIVANVVKKLEPEVAVMNINKFNAEGYYDPTPHEALTNIVKKEKAASKPAFRPLVYICAPFHGAVKENVLKATQFAEFAFDRGCIPLTPHLLFPFMDDSNEKERDLAIFMDIILMGKCQEVWVLGDVISKGMSIEIEKAKKRRQPVRYFNKDFEEVEAL</sequence>
<name>A0A8S5LSN5_9CAUD</name>
<dbReference type="InterPro" id="IPR056670">
    <property type="entry name" value="DUF7768"/>
</dbReference>
<proteinExistence type="predicted"/>
<accession>A0A8S5LSN5</accession>
<protein>
    <submittedName>
        <fullName evidence="2">Deoxyribosyltransferase</fullName>
    </submittedName>
</protein>
<dbReference type="Pfam" id="PF24963">
    <property type="entry name" value="DUF7768"/>
    <property type="match status" value="1"/>
</dbReference>
<organism evidence="2">
    <name type="scientific">Siphoviridae sp. ctLkp13</name>
    <dbReference type="NCBI Taxonomy" id="2826252"/>
    <lineage>
        <taxon>Viruses</taxon>
        <taxon>Duplodnaviria</taxon>
        <taxon>Heunggongvirae</taxon>
        <taxon>Uroviricota</taxon>
        <taxon>Caudoviricetes</taxon>
    </lineage>
</organism>
<reference evidence="2" key="1">
    <citation type="journal article" date="2021" name="Proc. Natl. Acad. Sci. U.S.A.">
        <title>A Catalog of Tens of Thousands of Viruses from Human Metagenomes Reveals Hidden Associations with Chronic Diseases.</title>
        <authorList>
            <person name="Tisza M.J."/>
            <person name="Buck C.B."/>
        </authorList>
    </citation>
    <scope>NUCLEOTIDE SEQUENCE</scope>
    <source>
        <strain evidence="2">CtLkp13</strain>
    </source>
</reference>
<evidence type="ECO:0000259" key="1">
    <source>
        <dbReference type="Pfam" id="PF24963"/>
    </source>
</evidence>